<evidence type="ECO:0000313" key="10">
    <source>
        <dbReference type="Proteomes" id="UP001229421"/>
    </source>
</evidence>
<proteinExistence type="predicted"/>
<gene>
    <name evidence="9" type="ORF">QVD17_41290</name>
</gene>
<dbReference type="Gene3D" id="1.10.10.10">
    <property type="entry name" value="Winged helix-like DNA-binding domain superfamily/Winged helix DNA-binding domain"/>
    <property type="match status" value="1"/>
</dbReference>
<keyword evidence="4" id="KW-0067">ATP-binding</keyword>
<keyword evidence="3" id="KW-0378">Hydrolase</keyword>
<comment type="caution">
    <text evidence="9">The sequence shown here is derived from an EMBL/GenBank/DDBJ whole genome shotgun (WGS) entry which is preliminary data.</text>
</comment>
<sequence length="143" mass="16202">MYRRLTQNPNYYNLQGVSKSHISGYLSEVVENTLSDLESSKCVSVNDLDLSPINIGLIASYYISYTTIKRFSSLITSKTKFKGLLEILAAASEYDTLLVRPGEEAIIRKLISHQRFSSEKLEYGDPHVKANLLLQVHFSRQLV</sequence>
<keyword evidence="2" id="KW-0812">Transmembrane</keyword>
<keyword evidence="4" id="KW-0547">Nucleotide-binding</keyword>
<evidence type="ECO:0000256" key="4">
    <source>
        <dbReference type="ARBA" id="ARBA00022806"/>
    </source>
</evidence>
<dbReference type="Proteomes" id="UP001229421">
    <property type="component" value="Unassembled WGS sequence"/>
</dbReference>
<dbReference type="Pfam" id="PF02889">
    <property type="entry name" value="Sec63"/>
    <property type="match status" value="1"/>
</dbReference>
<keyword evidence="5" id="KW-1133">Transmembrane helix</keyword>
<keyword evidence="4" id="KW-0347">Helicase</keyword>
<evidence type="ECO:0000256" key="6">
    <source>
        <dbReference type="ARBA" id="ARBA00023136"/>
    </source>
</evidence>
<dbReference type="InterPro" id="IPR036388">
    <property type="entry name" value="WH-like_DNA-bd_sf"/>
</dbReference>
<evidence type="ECO:0000256" key="3">
    <source>
        <dbReference type="ARBA" id="ARBA00022801"/>
    </source>
</evidence>
<evidence type="ECO:0000313" key="9">
    <source>
        <dbReference type="EMBL" id="KAK1409032.1"/>
    </source>
</evidence>
<evidence type="ECO:0000256" key="1">
    <source>
        <dbReference type="ARBA" id="ARBA00004141"/>
    </source>
</evidence>
<dbReference type="GO" id="GO:0003724">
    <property type="term" value="F:RNA helicase activity"/>
    <property type="evidence" value="ECO:0007669"/>
    <property type="project" value="TreeGrafter"/>
</dbReference>
<dbReference type="SUPFAM" id="SSF158702">
    <property type="entry name" value="Sec63 N-terminal domain-like"/>
    <property type="match status" value="1"/>
</dbReference>
<evidence type="ECO:0000256" key="5">
    <source>
        <dbReference type="ARBA" id="ARBA00022989"/>
    </source>
</evidence>
<dbReference type="InterPro" id="IPR057842">
    <property type="entry name" value="WH_MER3"/>
</dbReference>
<protein>
    <submittedName>
        <fullName evidence="9">Uncharacterized protein</fullName>
    </submittedName>
</protein>
<dbReference type="AlphaFoldDB" id="A0AAD8JUN2"/>
<dbReference type="Pfam" id="PF23445">
    <property type="entry name" value="WHD_SNRNP200"/>
    <property type="match status" value="1"/>
</dbReference>
<accession>A0AAD8JUN2</accession>
<feature type="domain" description="SEC63" evidence="7">
    <location>
        <begin position="52"/>
        <end position="141"/>
    </location>
</feature>
<dbReference type="PANTHER" id="PTHR24075">
    <property type="entry name" value="SEC63 DOMAIN-CONTAINING"/>
    <property type="match status" value="1"/>
</dbReference>
<dbReference type="EMBL" id="JAUHHV010000011">
    <property type="protein sequence ID" value="KAK1409032.1"/>
    <property type="molecule type" value="Genomic_DNA"/>
</dbReference>
<dbReference type="GO" id="GO:0003723">
    <property type="term" value="F:RNA binding"/>
    <property type="evidence" value="ECO:0007669"/>
    <property type="project" value="TreeGrafter"/>
</dbReference>
<organism evidence="9 10">
    <name type="scientific">Tagetes erecta</name>
    <name type="common">African marigold</name>
    <dbReference type="NCBI Taxonomy" id="13708"/>
    <lineage>
        <taxon>Eukaryota</taxon>
        <taxon>Viridiplantae</taxon>
        <taxon>Streptophyta</taxon>
        <taxon>Embryophyta</taxon>
        <taxon>Tracheophyta</taxon>
        <taxon>Spermatophyta</taxon>
        <taxon>Magnoliopsida</taxon>
        <taxon>eudicotyledons</taxon>
        <taxon>Gunneridae</taxon>
        <taxon>Pentapetalae</taxon>
        <taxon>asterids</taxon>
        <taxon>campanulids</taxon>
        <taxon>Asterales</taxon>
        <taxon>Asteraceae</taxon>
        <taxon>Asteroideae</taxon>
        <taxon>Heliantheae alliance</taxon>
        <taxon>Tageteae</taxon>
        <taxon>Tagetes</taxon>
    </lineage>
</organism>
<dbReference type="InterPro" id="IPR004179">
    <property type="entry name" value="Sec63-dom"/>
</dbReference>
<evidence type="ECO:0000256" key="2">
    <source>
        <dbReference type="ARBA" id="ARBA00022692"/>
    </source>
</evidence>
<evidence type="ECO:0000259" key="8">
    <source>
        <dbReference type="Pfam" id="PF23445"/>
    </source>
</evidence>
<dbReference type="Gene3D" id="1.10.3380.10">
    <property type="entry name" value="Sec63 N-terminal domain-like domain"/>
    <property type="match status" value="1"/>
</dbReference>
<name>A0AAD8JUN2_TARER</name>
<dbReference type="PANTHER" id="PTHR24075:SF5">
    <property type="entry name" value="U5 SMALL NUCLEAR RIBONUCLEOPROTEIN 200 KDA HELICASE"/>
    <property type="match status" value="1"/>
</dbReference>
<dbReference type="GO" id="GO:0000388">
    <property type="term" value="P:spliceosome conformational change to release U4 (or U4atac) and U1 (or U11)"/>
    <property type="evidence" value="ECO:0007669"/>
    <property type="project" value="TreeGrafter"/>
</dbReference>
<dbReference type="GO" id="GO:0016020">
    <property type="term" value="C:membrane"/>
    <property type="evidence" value="ECO:0007669"/>
    <property type="project" value="UniProtKB-SubCell"/>
</dbReference>
<comment type="subcellular location">
    <subcellularLocation>
        <location evidence="1">Membrane</location>
        <topology evidence="1">Multi-pass membrane protein</topology>
    </subcellularLocation>
</comment>
<evidence type="ECO:0000259" key="7">
    <source>
        <dbReference type="Pfam" id="PF02889"/>
    </source>
</evidence>
<reference evidence="9" key="1">
    <citation type="journal article" date="2023" name="bioRxiv">
        <title>Improved chromosome-level genome assembly for marigold (Tagetes erecta).</title>
        <authorList>
            <person name="Jiang F."/>
            <person name="Yuan L."/>
            <person name="Wang S."/>
            <person name="Wang H."/>
            <person name="Xu D."/>
            <person name="Wang A."/>
            <person name="Fan W."/>
        </authorList>
    </citation>
    <scope>NUCLEOTIDE SEQUENCE</scope>
    <source>
        <strain evidence="9">WSJ</strain>
        <tissue evidence="9">Leaf</tissue>
    </source>
</reference>
<keyword evidence="10" id="KW-1185">Reference proteome</keyword>
<dbReference type="GO" id="GO:0005681">
    <property type="term" value="C:spliceosomal complex"/>
    <property type="evidence" value="ECO:0007669"/>
    <property type="project" value="TreeGrafter"/>
</dbReference>
<keyword evidence="6" id="KW-0472">Membrane</keyword>
<feature type="domain" description="MER3 helicase-like winged helix" evidence="8">
    <location>
        <begin position="1"/>
        <end position="47"/>
    </location>
</feature>